<dbReference type="Proteomes" id="UP000053411">
    <property type="component" value="Unassembled WGS sequence"/>
</dbReference>
<dbReference type="VEuPathDB" id="FungiDB:Z520_08827"/>
<evidence type="ECO:0000256" key="2">
    <source>
        <dbReference type="SAM" id="SignalP"/>
    </source>
</evidence>
<evidence type="ECO:0000313" key="3">
    <source>
        <dbReference type="EMBL" id="KIX95310.1"/>
    </source>
</evidence>
<evidence type="ECO:0000313" key="4">
    <source>
        <dbReference type="Proteomes" id="UP000053411"/>
    </source>
</evidence>
<proteinExistence type="predicted"/>
<dbReference type="OrthoDB" id="4160064at2759"/>
<dbReference type="EMBL" id="KN848082">
    <property type="protein sequence ID" value="KIX95310.1"/>
    <property type="molecule type" value="Genomic_DNA"/>
</dbReference>
<feature type="signal peptide" evidence="2">
    <location>
        <begin position="1"/>
        <end position="21"/>
    </location>
</feature>
<dbReference type="RefSeq" id="XP_016629433.1">
    <property type="nucleotide sequence ID" value="XM_016779323.1"/>
</dbReference>
<sequence>MSPMTLKTLAALRMLVGGACLLVPRHAGLLFGIPLGTGPEGVLLGRMAGVRDIVLGAYLWKRVRGWEEVANNKADGVVGADRAVMGGGRDMGRTPLLFNKDGDGDGIGATSPSPPPPTNPSSVFPRGREQGPGHGGNKHLQMAERESALRSAVWLGLVVDTIDCGSVIVGSLQGEPLSDLAKVTVGGGAVVFALIAGQHLVSSSRARAKLGQDSG</sequence>
<dbReference type="AlphaFoldDB" id="A0A0D2H0H1"/>
<feature type="region of interest" description="Disordered" evidence="1">
    <location>
        <begin position="91"/>
        <end position="140"/>
    </location>
</feature>
<keyword evidence="4" id="KW-1185">Reference proteome</keyword>
<evidence type="ECO:0000256" key="1">
    <source>
        <dbReference type="SAM" id="MobiDB-lite"/>
    </source>
</evidence>
<reference evidence="3 4" key="1">
    <citation type="submission" date="2015-01" db="EMBL/GenBank/DDBJ databases">
        <title>The Genome Sequence of Fonsecaea multimorphosa CBS 102226.</title>
        <authorList>
            <consortium name="The Broad Institute Genomics Platform"/>
            <person name="Cuomo C."/>
            <person name="de Hoog S."/>
            <person name="Gorbushina A."/>
            <person name="Stielow B."/>
            <person name="Teixiera M."/>
            <person name="Abouelleil A."/>
            <person name="Chapman S.B."/>
            <person name="Priest M."/>
            <person name="Young S.K."/>
            <person name="Wortman J."/>
            <person name="Nusbaum C."/>
            <person name="Birren B."/>
        </authorList>
    </citation>
    <scope>NUCLEOTIDE SEQUENCE [LARGE SCALE GENOMIC DNA]</scope>
    <source>
        <strain evidence="3 4">CBS 102226</strain>
    </source>
</reference>
<keyword evidence="2" id="KW-0732">Signal</keyword>
<accession>A0A0D2H0H1</accession>
<feature type="chain" id="PRO_5002254344" evidence="2">
    <location>
        <begin position="22"/>
        <end position="215"/>
    </location>
</feature>
<organism evidence="3 4">
    <name type="scientific">Fonsecaea multimorphosa CBS 102226</name>
    <dbReference type="NCBI Taxonomy" id="1442371"/>
    <lineage>
        <taxon>Eukaryota</taxon>
        <taxon>Fungi</taxon>
        <taxon>Dikarya</taxon>
        <taxon>Ascomycota</taxon>
        <taxon>Pezizomycotina</taxon>
        <taxon>Eurotiomycetes</taxon>
        <taxon>Chaetothyriomycetidae</taxon>
        <taxon>Chaetothyriales</taxon>
        <taxon>Herpotrichiellaceae</taxon>
        <taxon>Fonsecaea</taxon>
    </lineage>
</organism>
<dbReference type="GeneID" id="27714573"/>
<name>A0A0D2H0H1_9EURO</name>
<gene>
    <name evidence="3" type="ORF">Z520_08827</name>
</gene>
<protein>
    <submittedName>
        <fullName evidence="3">Uncharacterized protein</fullName>
    </submittedName>
</protein>